<dbReference type="CDD" id="cd06587">
    <property type="entry name" value="VOC"/>
    <property type="match status" value="1"/>
</dbReference>
<evidence type="ECO:0000259" key="1">
    <source>
        <dbReference type="PROSITE" id="PS51819"/>
    </source>
</evidence>
<sequence>MTDTYPTISGVVLDTTDARALAEFYRALFGLEYREGDAPPAAGEPDPRGEDWLVLRGEGFSLGFQQVDDLARSTWPAPDVPQQLHLDTTVGSADELARQRDRALALGATVLHDRSDHPDEPLYVFADPDGHPFCIFVA</sequence>
<dbReference type="PROSITE" id="PS51819">
    <property type="entry name" value="VOC"/>
    <property type="match status" value="1"/>
</dbReference>
<gene>
    <name evidence="2" type="ORF">CLV34_1097</name>
</gene>
<keyword evidence="3" id="KW-1185">Reference proteome</keyword>
<evidence type="ECO:0000313" key="2">
    <source>
        <dbReference type="EMBL" id="PJI93624.1"/>
    </source>
</evidence>
<dbReference type="PANTHER" id="PTHR35908:SF1">
    <property type="entry name" value="CONSERVED PROTEIN"/>
    <property type="match status" value="1"/>
</dbReference>
<comment type="caution">
    <text evidence="2">The sequence shown here is derived from an EMBL/GenBank/DDBJ whole genome shotgun (WGS) entry which is preliminary data.</text>
</comment>
<organism evidence="2 3">
    <name type="scientific">Luteimicrobium subarcticum</name>
    <dbReference type="NCBI Taxonomy" id="620910"/>
    <lineage>
        <taxon>Bacteria</taxon>
        <taxon>Bacillati</taxon>
        <taxon>Actinomycetota</taxon>
        <taxon>Actinomycetes</taxon>
        <taxon>Micrococcales</taxon>
        <taxon>Luteimicrobium</taxon>
    </lineage>
</organism>
<dbReference type="Gene3D" id="3.10.180.10">
    <property type="entry name" value="2,3-Dihydroxybiphenyl 1,2-Dioxygenase, domain 1"/>
    <property type="match status" value="1"/>
</dbReference>
<dbReference type="AlphaFoldDB" id="A0A2M8WRW8"/>
<reference evidence="2 3" key="1">
    <citation type="submission" date="2017-11" db="EMBL/GenBank/DDBJ databases">
        <title>Genomic Encyclopedia of Archaeal and Bacterial Type Strains, Phase II (KMG-II): From Individual Species to Whole Genera.</title>
        <authorList>
            <person name="Goeker M."/>
        </authorList>
    </citation>
    <scope>NUCLEOTIDE SEQUENCE [LARGE SCALE GENOMIC DNA]</scope>
    <source>
        <strain evidence="2 3">DSM 22413</strain>
    </source>
</reference>
<feature type="domain" description="VOC" evidence="1">
    <location>
        <begin position="7"/>
        <end position="138"/>
    </location>
</feature>
<dbReference type="GO" id="GO:0051213">
    <property type="term" value="F:dioxygenase activity"/>
    <property type="evidence" value="ECO:0007669"/>
    <property type="project" value="UniProtKB-KW"/>
</dbReference>
<dbReference type="InterPro" id="IPR029068">
    <property type="entry name" value="Glyas_Bleomycin-R_OHBP_Dase"/>
</dbReference>
<dbReference type="OrthoDB" id="1645442at2"/>
<dbReference type="InterPro" id="IPR041581">
    <property type="entry name" value="Glyoxalase_6"/>
</dbReference>
<dbReference type="SUPFAM" id="SSF54593">
    <property type="entry name" value="Glyoxalase/Bleomycin resistance protein/Dihydroxybiphenyl dioxygenase"/>
    <property type="match status" value="1"/>
</dbReference>
<dbReference type="PANTHER" id="PTHR35908">
    <property type="entry name" value="HYPOTHETICAL FUSION PROTEIN"/>
    <property type="match status" value="1"/>
</dbReference>
<accession>A0A2M8WRW8</accession>
<protein>
    <submittedName>
        <fullName evidence="2">Glyoxalase/bleomycin resistance protein/dioxygenase superfamily protein</fullName>
    </submittedName>
</protein>
<keyword evidence="2" id="KW-0223">Dioxygenase</keyword>
<dbReference type="EMBL" id="PGTZ01000007">
    <property type="protein sequence ID" value="PJI93624.1"/>
    <property type="molecule type" value="Genomic_DNA"/>
</dbReference>
<dbReference type="RefSeq" id="WP_100349285.1">
    <property type="nucleotide sequence ID" value="NZ_PGTZ01000007.1"/>
</dbReference>
<dbReference type="Proteomes" id="UP000231586">
    <property type="component" value="Unassembled WGS sequence"/>
</dbReference>
<evidence type="ECO:0000313" key="3">
    <source>
        <dbReference type="Proteomes" id="UP000231586"/>
    </source>
</evidence>
<dbReference type="Pfam" id="PF18029">
    <property type="entry name" value="Glyoxalase_6"/>
    <property type="match status" value="1"/>
</dbReference>
<name>A0A2M8WRW8_9MICO</name>
<keyword evidence="2" id="KW-0560">Oxidoreductase</keyword>
<dbReference type="InterPro" id="IPR037523">
    <property type="entry name" value="VOC_core"/>
</dbReference>
<proteinExistence type="predicted"/>